<organism evidence="2 3">
    <name type="scientific">Kribbella rubisoli</name>
    <dbReference type="NCBI Taxonomy" id="3075929"/>
    <lineage>
        <taxon>Bacteria</taxon>
        <taxon>Bacillati</taxon>
        <taxon>Actinomycetota</taxon>
        <taxon>Actinomycetes</taxon>
        <taxon>Propionibacteriales</taxon>
        <taxon>Kribbellaceae</taxon>
        <taxon>Kribbella</taxon>
    </lineage>
</organism>
<evidence type="ECO:0000313" key="2">
    <source>
        <dbReference type="EMBL" id="RZU03667.1"/>
    </source>
</evidence>
<dbReference type="RefSeq" id="WP_130449436.1">
    <property type="nucleotide sequence ID" value="NZ_SHKR01000017.1"/>
</dbReference>
<evidence type="ECO:0000313" key="3">
    <source>
        <dbReference type="Proteomes" id="UP000292027"/>
    </source>
</evidence>
<sequence>MLEEEITADLERFNVPGASWVVIEDGAVHETGTAGLVEAGGSRAVAPDTLFQAASISKPIAVLAMLRLVDRGLLDLDEDVNEKLTSWQIPPTGAWQPVVTLRQLASHSAGLTVHGFPGYAEGAALPTTVQILDGVRPTNTFGVRVDLVPGTQFRYAGGGTIVMQQLLEDVTRKPFRELVRELVLEPLGMSDSDYAHPLPPGLHARAAVAHDERGRPLDGRWHAYPELAAAGLWTTPTDLAKAAIGVQRMYAGADDALLPPELAREMLTHQIAAGQRIGGLGHLGLGFFLNDSGQRFGHSGGNAGFRCHLLADRDTGQGAVVMTNGDNGGWVVQNAFAAVAAAYGWEGYPGEVEAPDLPSDEVLAELAGTYRLDGRVPFTVERWGSGLEVTFDRQPSQLFMARSATSFSAAETESGFEVRDGGLVFAQEGVVLDCVRE</sequence>
<accession>A0A4Q7W387</accession>
<dbReference type="Gene3D" id="3.40.710.10">
    <property type="entry name" value="DD-peptidase/beta-lactamase superfamily"/>
    <property type="match status" value="1"/>
</dbReference>
<dbReference type="Pfam" id="PF00144">
    <property type="entry name" value="Beta-lactamase"/>
    <property type="match status" value="1"/>
</dbReference>
<comment type="caution">
    <text evidence="2">The sequence shown here is derived from an EMBL/GenBank/DDBJ whole genome shotgun (WGS) entry which is preliminary data.</text>
</comment>
<dbReference type="SUPFAM" id="SSF56601">
    <property type="entry name" value="beta-lactamase/transpeptidase-like"/>
    <property type="match status" value="1"/>
</dbReference>
<name>A0A4Q7W387_9ACTN</name>
<dbReference type="PANTHER" id="PTHR43283">
    <property type="entry name" value="BETA-LACTAMASE-RELATED"/>
    <property type="match status" value="1"/>
</dbReference>
<dbReference type="EMBL" id="SHKR01000017">
    <property type="protein sequence ID" value="RZU03667.1"/>
    <property type="molecule type" value="Genomic_DNA"/>
</dbReference>
<dbReference type="Proteomes" id="UP000292027">
    <property type="component" value="Unassembled WGS sequence"/>
</dbReference>
<dbReference type="InterPro" id="IPR012338">
    <property type="entry name" value="Beta-lactam/transpept-like"/>
</dbReference>
<dbReference type="AlphaFoldDB" id="A0A4Q7W387"/>
<dbReference type="InterPro" id="IPR050789">
    <property type="entry name" value="Diverse_Enzym_Activities"/>
</dbReference>
<evidence type="ECO:0000259" key="1">
    <source>
        <dbReference type="Pfam" id="PF00144"/>
    </source>
</evidence>
<keyword evidence="3" id="KW-1185">Reference proteome</keyword>
<gene>
    <name evidence="2" type="ORF">EV645_7700</name>
</gene>
<feature type="domain" description="Beta-lactamase-related" evidence="1">
    <location>
        <begin position="6"/>
        <end position="341"/>
    </location>
</feature>
<dbReference type="InterPro" id="IPR001466">
    <property type="entry name" value="Beta-lactam-related"/>
</dbReference>
<proteinExistence type="predicted"/>
<dbReference type="OrthoDB" id="9809635at2"/>
<reference evidence="2 3" key="1">
    <citation type="journal article" date="2015" name="Stand. Genomic Sci.">
        <title>Genomic Encyclopedia of Bacterial and Archaeal Type Strains, Phase III: the genomes of soil and plant-associated and newly described type strains.</title>
        <authorList>
            <person name="Whitman W.B."/>
            <person name="Woyke T."/>
            <person name="Klenk H.P."/>
            <person name="Zhou Y."/>
            <person name="Lilburn T.G."/>
            <person name="Beck B.J."/>
            <person name="De Vos P."/>
            <person name="Vandamme P."/>
            <person name="Eisen J.A."/>
            <person name="Garrity G."/>
            <person name="Hugenholtz P."/>
            <person name="Kyrpides N.C."/>
        </authorList>
    </citation>
    <scope>NUCLEOTIDE SEQUENCE [LARGE SCALE GENOMIC DNA]</scope>
    <source>
        <strain evidence="2 3">VKM Ac-2540</strain>
    </source>
</reference>
<protein>
    <submittedName>
        <fullName evidence="2">CubicO group peptidase (Beta-lactamase class C family)</fullName>
    </submittedName>
</protein>